<dbReference type="AlphaFoldDB" id="A0A0C1I9R9"/>
<protein>
    <recommendedName>
        <fullName evidence="2">Glucose/Sorbosone dehydrogenase domain-containing protein</fullName>
    </recommendedName>
</protein>
<evidence type="ECO:0000313" key="4">
    <source>
        <dbReference type="Proteomes" id="UP000031408"/>
    </source>
</evidence>
<dbReference type="RefSeq" id="WP_039144516.1">
    <property type="nucleotide sequence ID" value="NZ_JSVC01000045.1"/>
</dbReference>
<accession>A0A0C1I9R9</accession>
<dbReference type="EMBL" id="JSVC01000045">
    <property type="protein sequence ID" value="KIC90760.1"/>
    <property type="molecule type" value="Genomic_DNA"/>
</dbReference>
<dbReference type="SUPFAM" id="SSF50952">
    <property type="entry name" value="Soluble quinoprotein glucose dehydrogenase"/>
    <property type="match status" value="1"/>
</dbReference>
<dbReference type="Pfam" id="PF07995">
    <property type="entry name" value="GSDH"/>
    <property type="match status" value="1"/>
</dbReference>
<proteinExistence type="predicted"/>
<dbReference type="InterPro" id="IPR011042">
    <property type="entry name" value="6-blade_b-propeller_TolB-like"/>
</dbReference>
<sequence>MKIPFMNALLLLVLLIMLGACGKDDDNGSSNPPEEEWPSDSIRVLKDNLHYPWEILWGRDNFLWVTERDGRVTKLNPKTGEVAFITTINDVDSRGEGGLLGMVHHPDFLQNGYLYVVYNYSSSDGYREKLVRLTYNNSALVDPQVILDNIPASNIHNGSRLWITDEVHPRLFMTTGDASNQPSAQDVSSPSGKVLRFNLDGTIPADNPIAGSPVWSLGHRNPQGLVVAHDKMYASEHGPNIEDEVNIIEKGRNYGWPAVNGPCSGSEVDFCNANNVKEPIWSSGSSTVAVCGMDFYNNPRIAAWSNSLLMTTLKDETLYRHQLTADGSGIISTTTYFRGRWGRLRDVCVSPAGRVYICTSNGGNDDLIVEISAPE</sequence>
<feature type="domain" description="Glucose/Sorbosone dehydrogenase" evidence="2">
    <location>
        <begin position="49"/>
        <end position="362"/>
    </location>
</feature>
<comment type="caution">
    <text evidence="3">The sequence shown here is derived from an EMBL/GenBank/DDBJ whole genome shotgun (WGS) entry which is preliminary data.</text>
</comment>
<feature type="signal peptide" evidence="1">
    <location>
        <begin position="1"/>
        <end position="22"/>
    </location>
</feature>
<feature type="chain" id="PRO_5002133285" description="Glucose/Sorbosone dehydrogenase domain-containing protein" evidence="1">
    <location>
        <begin position="23"/>
        <end position="375"/>
    </location>
</feature>
<dbReference type="PROSITE" id="PS51257">
    <property type="entry name" value="PROKAR_LIPOPROTEIN"/>
    <property type="match status" value="1"/>
</dbReference>
<reference evidence="3 4" key="1">
    <citation type="submission" date="2014-11" db="EMBL/GenBank/DDBJ databases">
        <title>Genome sequence of Flavihumibacter solisilvae 3-3.</title>
        <authorList>
            <person name="Zhou G."/>
            <person name="Li M."/>
            <person name="Wang G."/>
        </authorList>
    </citation>
    <scope>NUCLEOTIDE SEQUENCE [LARGE SCALE GENOMIC DNA]</scope>
    <source>
        <strain evidence="3 4">3-3</strain>
    </source>
</reference>
<dbReference type="PANTHER" id="PTHR19328">
    <property type="entry name" value="HEDGEHOG-INTERACTING PROTEIN"/>
    <property type="match status" value="1"/>
</dbReference>
<evidence type="ECO:0000256" key="1">
    <source>
        <dbReference type="SAM" id="SignalP"/>
    </source>
</evidence>
<dbReference type="PANTHER" id="PTHR19328:SF13">
    <property type="entry name" value="HIPL1 PROTEIN"/>
    <property type="match status" value="1"/>
</dbReference>
<keyword evidence="4" id="KW-1185">Reference proteome</keyword>
<name>A0A0C1I9R9_9BACT</name>
<evidence type="ECO:0000313" key="3">
    <source>
        <dbReference type="EMBL" id="KIC90760.1"/>
    </source>
</evidence>
<dbReference type="Gene3D" id="2.120.10.30">
    <property type="entry name" value="TolB, C-terminal domain"/>
    <property type="match status" value="1"/>
</dbReference>
<keyword evidence="1" id="KW-0732">Signal</keyword>
<dbReference type="InterPro" id="IPR011041">
    <property type="entry name" value="Quinoprot_gluc/sorb_DH_b-prop"/>
</dbReference>
<dbReference type="InterPro" id="IPR012938">
    <property type="entry name" value="Glc/Sorbosone_DH"/>
</dbReference>
<dbReference type="Proteomes" id="UP000031408">
    <property type="component" value="Unassembled WGS sequence"/>
</dbReference>
<organism evidence="3 4">
    <name type="scientific">Flavihumibacter solisilvae</name>
    <dbReference type="NCBI Taxonomy" id="1349421"/>
    <lineage>
        <taxon>Bacteria</taxon>
        <taxon>Pseudomonadati</taxon>
        <taxon>Bacteroidota</taxon>
        <taxon>Chitinophagia</taxon>
        <taxon>Chitinophagales</taxon>
        <taxon>Chitinophagaceae</taxon>
        <taxon>Flavihumibacter</taxon>
    </lineage>
</organism>
<evidence type="ECO:0000259" key="2">
    <source>
        <dbReference type="Pfam" id="PF07995"/>
    </source>
</evidence>
<dbReference type="STRING" id="1349421.OI18_23015"/>
<gene>
    <name evidence="3" type="ORF">OI18_23015</name>
</gene>